<protein>
    <recommendedName>
        <fullName evidence="1">diguanylate cyclase</fullName>
        <ecNumber evidence="1">2.7.7.65</ecNumber>
    </recommendedName>
</protein>
<dbReference type="SMART" id="SM00267">
    <property type="entry name" value="GGDEF"/>
    <property type="match status" value="1"/>
</dbReference>
<dbReference type="GO" id="GO:0052621">
    <property type="term" value="F:diguanylate cyclase activity"/>
    <property type="evidence" value="ECO:0007669"/>
    <property type="project" value="UniProtKB-EC"/>
</dbReference>
<sequence>MDLLMPMHLRVDACGTITSVGPTLQRICAETPLPGRDFFDVFTLRRPQGVRDVAGLLRADGRLSLGFRTGARTSFKGLAVPLGTGAGALVNLGFGISVVEAVRQYALSNSDFAATDLAVELLYLVEANTAALEESRRLNLRLQGAKSAAEAQAITDTLTGLGNRRAMDEVLTRLEEAGRGFGLIHLDLDFFKDVNDRLGHAAGDAVLQHVGRVLVEETRGEDIVTRAGGDEFILIFPRVTDDTVLRQLALRIIARIEKPIPHGDQQCLISASAGIAVSRGIGSVAQVLLDADRALYASKARGRAQATVASATP</sequence>
<dbReference type="PROSITE" id="PS50887">
    <property type="entry name" value="GGDEF"/>
    <property type="match status" value="1"/>
</dbReference>
<dbReference type="InterPro" id="IPR000160">
    <property type="entry name" value="GGDEF_dom"/>
</dbReference>
<dbReference type="Proteomes" id="UP000219050">
    <property type="component" value="Chromosome"/>
</dbReference>
<dbReference type="AlphaFoldDB" id="A0A291M3X4"/>
<evidence type="ECO:0000256" key="1">
    <source>
        <dbReference type="ARBA" id="ARBA00012528"/>
    </source>
</evidence>
<comment type="catalytic activity">
    <reaction evidence="2">
        <text>2 GTP = 3',3'-c-di-GMP + 2 diphosphate</text>
        <dbReference type="Rhea" id="RHEA:24898"/>
        <dbReference type="ChEBI" id="CHEBI:33019"/>
        <dbReference type="ChEBI" id="CHEBI:37565"/>
        <dbReference type="ChEBI" id="CHEBI:58805"/>
        <dbReference type="EC" id="2.7.7.65"/>
    </reaction>
</comment>
<dbReference type="NCBIfam" id="TIGR00254">
    <property type="entry name" value="GGDEF"/>
    <property type="match status" value="1"/>
</dbReference>
<dbReference type="InterPro" id="IPR043128">
    <property type="entry name" value="Rev_trsase/Diguanyl_cyclase"/>
</dbReference>
<evidence type="ECO:0000259" key="3">
    <source>
        <dbReference type="PROSITE" id="PS50887"/>
    </source>
</evidence>
<accession>A0A291M3X4</accession>
<dbReference type="OrthoDB" id="9812260at2"/>
<dbReference type="InterPro" id="IPR050469">
    <property type="entry name" value="Diguanylate_Cyclase"/>
</dbReference>
<dbReference type="PANTHER" id="PTHR45138:SF9">
    <property type="entry name" value="DIGUANYLATE CYCLASE DGCM-RELATED"/>
    <property type="match status" value="1"/>
</dbReference>
<name>A0A291M3X4_9RHOB</name>
<dbReference type="Gene3D" id="3.30.70.270">
    <property type="match status" value="1"/>
</dbReference>
<dbReference type="GO" id="GO:0005886">
    <property type="term" value="C:plasma membrane"/>
    <property type="evidence" value="ECO:0007669"/>
    <property type="project" value="TreeGrafter"/>
</dbReference>
<dbReference type="EC" id="2.7.7.65" evidence="1"/>
<dbReference type="Pfam" id="PF00990">
    <property type="entry name" value="GGDEF"/>
    <property type="match status" value="1"/>
</dbReference>
<dbReference type="SUPFAM" id="SSF55073">
    <property type="entry name" value="Nucleotide cyclase"/>
    <property type="match status" value="1"/>
</dbReference>
<keyword evidence="5" id="KW-1185">Reference proteome</keyword>
<dbReference type="InterPro" id="IPR029787">
    <property type="entry name" value="Nucleotide_cyclase"/>
</dbReference>
<dbReference type="Gene3D" id="3.30.450.260">
    <property type="entry name" value="Haem NO binding associated domain"/>
    <property type="match status" value="1"/>
</dbReference>
<dbReference type="InterPro" id="IPR042463">
    <property type="entry name" value="HNOB_dom_associated_sf"/>
</dbReference>
<dbReference type="GO" id="GO:0043709">
    <property type="term" value="P:cell adhesion involved in single-species biofilm formation"/>
    <property type="evidence" value="ECO:0007669"/>
    <property type="project" value="TreeGrafter"/>
</dbReference>
<proteinExistence type="predicted"/>
<dbReference type="GO" id="GO:1902201">
    <property type="term" value="P:negative regulation of bacterial-type flagellum-dependent cell motility"/>
    <property type="evidence" value="ECO:0007669"/>
    <property type="project" value="TreeGrafter"/>
</dbReference>
<dbReference type="CDD" id="cd01949">
    <property type="entry name" value="GGDEF"/>
    <property type="match status" value="1"/>
</dbReference>
<evidence type="ECO:0000313" key="5">
    <source>
        <dbReference type="Proteomes" id="UP000219050"/>
    </source>
</evidence>
<reference evidence="4 5" key="1">
    <citation type="submission" date="2017-05" db="EMBL/GenBank/DDBJ databases">
        <title>Comparative genomic and metabolic analysis of manganese-oxidizing mechanisms in Celeribater manganoxidans DY25T: its adaption to the environment of polymetallic nodule.</title>
        <authorList>
            <person name="Wang X."/>
        </authorList>
    </citation>
    <scope>NUCLEOTIDE SEQUENCE [LARGE SCALE GENOMIC DNA]</scope>
    <source>
        <strain evidence="4 5">DY25</strain>
    </source>
</reference>
<dbReference type="EMBL" id="CP021404">
    <property type="protein sequence ID" value="ATI43425.1"/>
    <property type="molecule type" value="Genomic_DNA"/>
</dbReference>
<feature type="domain" description="GGDEF" evidence="3">
    <location>
        <begin position="179"/>
        <end position="311"/>
    </location>
</feature>
<evidence type="ECO:0000313" key="4">
    <source>
        <dbReference type="EMBL" id="ATI43425.1"/>
    </source>
</evidence>
<evidence type="ECO:0000256" key="2">
    <source>
        <dbReference type="ARBA" id="ARBA00034247"/>
    </source>
</evidence>
<dbReference type="KEGG" id="cmag:CBW24_11310"/>
<organism evidence="4 5">
    <name type="scientific">Pacificitalea manganoxidans</name>
    <dbReference type="NCBI Taxonomy" id="1411902"/>
    <lineage>
        <taxon>Bacteria</taxon>
        <taxon>Pseudomonadati</taxon>
        <taxon>Pseudomonadota</taxon>
        <taxon>Alphaproteobacteria</taxon>
        <taxon>Rhodobacterales</taxon>
        <taxon>Paracoccaceae</taxon>
        <taxon>Pacificitalea</taxon>
    </lineage>
</organism>
<gene>
    <name evidence="4" type="ORF">CBW24_11310</name>
</gene>
<dbReference type="PANTHER" id="PTHR45138">
    <property type="entry name" value="REGULATORY COMPONENTS OF SENSORY TRANSDUCTION SYSTEM"/>
    <property type="match status" value="1"/>
</dbReference>